<dbReference type="OrthoDB" id="191371at2759"/>
<reference evidence="10" key="1">
    <citation type="journal article" date="2020" name="bioRxiv">
        <title>Comparative genomics of Chlamydomonas.</title>
        <authorList>
            <person name="Craig R.J."/>
            <person name="Hasan A.R."/>
            <person name="Ness R.W."/>
            <person name="Keightley P.D."/>
        </authorList>
    </citation>
    <scope>NUCLEOTIDE SEQUENCE</scope>
    <source>
        <strain evidence="10">CCAP 11/70</strain>
    </source>
</reference>
<protein>
    <recommendedName>
        <fullName evidence="5">Neutral ceramidase</fullName>
        <ecNumber evidence="5">3.5.1.23</ecNumber>
    </recommendedName>
</protein>
<dbReference type="InterPro" id="IPR031329">
    <property type="entry name" value="NEUT/ALK_ceramidase_N"/>
</dbReference>
<dbReference type="EC" id="3.5.1.23" evidence="5"/>
<keyword evidence="2 5" id="KW-0378">Hydrolase</keyword>
<proteinExistence type="inferred from homology"/>
<dbReference type="PANTHER" id="PTHR12670:SF1">
    <property type="entry name" value="NEUTRAL CERAMIDASE"/>
    <property type="match status" value="1"/>
</dbReference>
<dbReference type="EMBL" id="JAEHOE010000019">
    <property type="protein sequence ID" value="KAG2496430.1"/>
    <property type="molecule type" value="Genomic_DNA"/>
</dbReference>
<dbReference type="GO" id="GO:0046872">
    <property type="term" value="F:metal ion binding"/>
    <property type="evidence" value="ECO:0007669"/>
    <property type="project" value="UniProtKB-KW"/>
</dbReference>
<gene>
    <name evidence="10" type="ORF">HYH03_005654</name>
</gene>
<organism evidence="10 11">
    <name type="scientific">Edaphochlamys debaryana</name>
    <dbReference type="NCBI Taxonomy" id="47281"/>
    <lineage>
        <taxon>Eukaryota</taxon>
        <taxon>Viridiplantae</taxon>
        <taxon>Chlorophyta</taxon>
        <taxon>core chlorophytes</taxon>
        <taxon>Chlorophyceae</taxon>
        <taxon>CS clade</taxon>
        <taxon>Chlamydomonadales</taxon>
        <taxon>Chlamydomonadales incertae sedis</taxon>
        <taxon>Edaphochlamys</taxon>
    </lineage>
</organism>
<dbReference type="Proteomes" id="UP000612055">
    <property type="component" value="Unassembled WGS sequence"/>
</dbReference>
<evidence type="ECO:0000259" key="8">
    <source>
        <dbReference type="Pfam" id="PF04734"/>
    </source>
</evidence>
<evidence type="ECO:0000256" key="1">
    <source>
        <dbReference type="ARBA" id="ARBA00009835"/>
    </source>
</evidence>
<name>A0A835YCP4_9CHLO</name>
<evidence type="ECO:0000256" key="4">
    <source>
        <dbReference type="PIRSR" id="PIRSR606823-2"/>
    </source>
</evidence>
<dbReference type="GO" id="GO:0017040">
    <property type="term" value="F:N-acylsphingosine amidohydrolase activity"/>
    <property type="evidence" value="ECO:0007669"/>
    <property type="project" value="UniProtKB-UniRule"/>
</dbReference>
<dbReference type="GO" id="GO:0046514">
    <property type="term" value="P:ceramide catabolic process"/>
    <property type="evidence" value="ECO:0007669"/>
    <property type="project" value="InterPro"/>
</dbReference>
<comment type="similarity">
    <text evidence="1 5">Belongs to the neutral ceramidase family.</text>
</comment>
<evidence type="ECO:0000256" key="7">
    <source>
        <dbReference type="SAM" id="SignalP"/>
    </source>
</evidence>
<accession>A0A835YCP4</accession>
<dbReference type="GO" id="GO:0016020">
    <property type="term" value="C:membrane"/>
    <property type="evidence" value="ECO:0007669"/>
    <property type="project" value="GOC"/>
</dbReference>
<dbReference type="Pfam" id="PF04734">
    <property type="entry name" value="Ceramidase_alk"/>
    <property type="match status" value="1"/>
</dbReference>
<feature type="chain" id="PRO_5032684755" description="Neutral ceramidase" evidence="7">
    <location>
        <begin position="24"/>
        <end position="888"/>
    </location>
</feature>
<sequence length="888" mass="92865">MAPFREFLVGALAVLLLAARASAGYLAGVGVGDITGPVADVNLMGYAMPLQTAQGLHTRLYARAFLFADAADPGRRLVYVSMDACMASQLVTLRVVQRLQAEYGSLYSHENVAISGTHTHASPAGFLQYLLYDITSLGFVQATFDAMVEGVLTAIRRAHASLRPASVRLAAGELRGASINRSPTAYLANPPEERAMYDADVDTSMALLRLEDAGSGAGLGALGWFAVHCTSLNNTNRLVSADNKGAAQLLLEAWAAEAEARAAALEAGSEAGPQAAEAAGDEAARVSAAAAAAAATSALGLDLPAAMASSGGGKDRGFHFRLAKRPREQPLAEAQATAGKPRSRDRSAQARQQQRRGGGRGLLRFEPGFVAAVAQAAVGDVSPNTGGAFCLDTGLPCDAAHSTCNGRNELCHGRGPAWPDDRTSAAVIGARQAEAARRLYEAAEEQELLSGPLDFRSAYLDLANTSVRPSPRTGGRSGSTCPPAMGMSFAAGTTDGPGAFDFTQGDTQGPLLWRLVSALVAPPSAAQRACQAPKPILLDTGQITVPYLWQPRVTQVSLLRLGRLLVACVPGEFSTMAGRRLKRALAERFAAAWGAGAERPLVVISGLTGTYSSYITTWEEYQVQRYEGASTIFGPLTLDAYIQEFLALADAMIEGRPVVSAVQPPDLEDKQLSFLAPVVVDWVSTGAFGDAIQGPAEGATFRPGETVSATFRAANPRNNLRTNGTFMAVERLEDAAATPTPERESTAAGAFGPGARSALGSAQAAARGAVGARLGGGKVVGAEGALVRGTSACNGQGGDAAEWHVVYDDRDWITRFHWFRHAKLSPESFATLSWDIPAPAPAGTYRLRYWGDAKSLAGSITAFEGCSAPFRVAEAAVADKEKEGALGE</sequence>
<feature type="signal peptide" evidence="7">
    <location>
        <begin position="1"/>
        <end position="23"/>
    </location>
</feature>
<evidence type="ECO:0000256" key="6">
    <source>
        <dbReference type="SAM" id="MobiDB-lite"/>
    </source>
</evidence>
<dbReference type="InterPro" id="IPR038445">
    <property type="entry name" value="NCDase_C_sf"/>
</dbReference>
<evidence type="ECO:0000313" key="11">
    <source>
        <dbReference type="Proteomes" id="UP000612055"/>
    </source>
</evidence>
<feature type="active site" description="Nucleophile" evidence="3">
    <location>
        <position position="382"/>
    </location>
</feature>
<comment type="caution">
    <text evidence="10">The sequence shown here is derived from an EMBL/GenBank/DDBJ whole genome shotgun (WGS) entry which is preliminary data.</text>
</comment>
<dbReference type="InterPro" id="IPR006823">
    <property type="entry name" value="Ceramidase_alk"/>
</dbReference>
<dbReference type="InterPro" id="IPR031331">
    <property type="entry name" value="NEUT/ALK_ceramidase_C"/>
</dbReference>
<dbReference type="AlphaFoldDB" id="A0A835YCP4"/>
<keyword evidence="4" id="KW-0862">Zinc</keyword>
<evidence type="ECO:0000259" key="9">
    <source>
        <dbReference type="Pfam" id="PF17048"/>
    </source>
</evidence>
<comment type="catalytic activity">
    <reaction evidence="5">
        <text>an N-acylsphing-4-enine + H2O = sphing-4-enine + a fatty acid</text>
        <dbReference type="Rhea" id="RHEA:20856"/>
        <dbReference type="ChEBI" id="CHEBI:15377"/>
        <dbReference type="ChEBI" id="CHEBI:28868"/>
        <dbReference type="ChEBI" id="CHEBI:52639"/>
        <dbReference type="ChEBI" id="CHEBI:57756"/>
        <dbReference type="EC" id="3.5.1.23"/>
    </reaction>
</comment>
<comment type="cofactor">
    <cofactor evidence="4">
        <name>Zn(2+)</name>
        <dbReference type="ChEBI" id="CHEBI:29105"/>
    </cofactor>
    <text evidence="4">Binds 1 zinc ion per subunit.</text>
</comment>
<feature type="binding site" evidence="4">
    <location>
        <position position="614"/>
    </location>
    <ligand>
        <name>Zn(2+)</name>
        <dbReference type="ChEBI" id="CHEBI:29105"/>
    </ligand>
</feature>
<feature type="region of interest" description="Disordered" evidence="6">
    <location>
        <begin position="323"/>
        <end position="362"/>
    </location>
</feature>
<dbReference type="Gene3D" id="2.60.40.2300">
    <property type="entry name" value="Neutral/alkaline non-lysosomal ceramidase, C-terminal domain"/>
    <property type="match status" value="1"/>
</dbReference>
<keyword evidence="11" id="KW-1185">Reference proteome</keyword>
<dbReference type="GO" id="GO:0042759">
    <property type="term" value="P:long-chain fatty acid biosynthetic process"/>
    <property type="evidence" value="ECO:0007669"/>
    <property type="project" value="TreeGrafter"/>
</dbReference>
<keyword evidence="7" id="KW-0732">Signal</keyword>
<keyword evidence="5" id="KW-0443">Lipid metabolism</keyword>
<feature type="binding site" evidence="4">
    <location>
        <position position="572"/>
    </location>
    <ligand>
        <name>Zn(2+)</name>
        <dbReference type="ChEBI" id="CHEBI:29105"/>
    </ligand>
</feature>
<feature type="region of interest" description="Disordered" evidence="6">
    <location>
        <begin position="466"/>
        <end position="488"/>
    </location>
</feature>
<dbReference type="PANTHER" id="PTHR12670">
    <property type="entry name" value="CERAMIDASE"/>
    <property type="match status" value="1"/>
</dbReference>
<dbReference type="GO" id="GO:0005576">
    <property type="term" value="C:extracellular region"/>
    <property type="evidence" value="ECO:0007669"/>
    <property type="project" value="TreeGrafter"/>
</dbReference>
<evidence type="ECO:0000256" key="5">
    <source>
        <dbReference type="RuleBase" id="RU366019"/>
    </source>
</evidence>
<feature type="domain" description="Neutral/alkaline non-lysosomal ceramidase C-terminal" evidence="9">
    <location>
        <begin position="799"/>
        <end position="872"/>
    </location>
</feature>
<feature type="binding site" evidence="4">
    <location>
        <position position="228"/>
    </location>
    <ligand>
        <name>Zn(2+)</name>
        <dbReference type="ChEBI" id="CHEBI:29105"/>
    </ligand>
</feature>
<keyword evidence="5" id="KW-0746">Sphingolipid metabolism</keyword>
<feature type="domain" description="Neutral/alkaline non-lysosomal ceramidase C-terminal" evidence="9">
    <location>
        <begin position="646"/>
        <end position="735"/>
    </location>
</feature>
<dbReference type="Pfam" id="PF17048">
    <property type="entry name" value="Ceramidse_alk_C"/>
    <property type="match status" value="2"/>
</dbReference>
<dbReference type="GO" id="GO:0046512">
    <property type="term" value="P:sphingosine biosynthetic process"/>
    <property type="evidence" value="ECO:0007669"/>
    <property type="project" value="TreeGrafter"/>
</dbReference>
<feature type="binding site" evidence="4">
    <location>
        <position position="118"/>
    </location>
    <ligand>
        <name>Zn(2+)</name>
        <dbReference type="ChEBI" id="CHEBI:29105"/>
    </ligand>
</feature>
<evidence type="ECO:0000256" key="2">
    <source>
        <dbReference type="ARBA" id="ARBA00022801"/>
    </source>
</evidence>
<evidence type="ECO:0000256" key="3">
    <source>
        <dbReference type="PIRSR" id="PIRSR606823-1"/>
    </source>
</evidence>
<keyword evidence="4" id="KW-0479">Metal-binding</keyword>
<evidence type="ECO:0000313" key="10">
    <source>
        <dbReference type="EMBL" id="KAG2496430.1"/>
    </source>
</evidence>
<feature type="domain" description="Neutral/alkaline non-lysosomal ceramidase N-terminal" evidence="8">
    <location>
        <begin position="25"/>
        <end position="643"/>
    </location>
</feature>